<name>A0A9P6WSH7_RHIOR</name>
<comment type="caution">
    <text evidence="1">The sequence shown here is derived from an EMBL/GenBank/DDBJ whole genome shotgun (WGS) entry which is preliminary data.</text>
</comment>
<dbReference type="EMBL" id="JAANQT010010304">
    <property type="protein sequence ID" value="KAG1275255.1"/>
    <property type="molecule type" value="Genomic_DNA"/>
</dbReference>
<evidence type="ECO:0000313" key="1">
    <source>
        <dbReference type="EMBL" id="KAG1275255.1"/>
    </source>
</evidence>
<proteinExistence type="predicted"/>
<reference evidence="1" key="1">
    <citation type="journal article" date="2020" name="Microb. Genom.">
        <title>Genetic diversity of clinical and environmental Mucorales isolates obtained from an investigation of mucormycosis cases among solid organ transplant recipients.</title>
        <authorList>
            <person name="Nguyen M.H."/>
            <person name="Kaul D."/>
            <person name="Muto C."/>
            <person name="Cheng S.J."/>
            <person name="Richter R.A."/>
            <person name="Bruno V.M."/>
            <person name="Liu G."/>
            <person name="Beyhan S."/>
            <person name="Sundermann A.J."/>
            <person name="Mounaud S."/>
            <person name="Pasculle A.W."/>
            <person name="Nierman W.C."/>
            <person name="Driscoll E."/>
            <person name="Cumbie R."/>
            <person name="Clancy C.J."/>
            <person name="Dupont C.L."/>
        </authorList>
    </citation>
    <scope>NUCLEOTIDE SEQUENCE</scope>
    <source>
        <strain evidence="1">GL11</strain>
    </source>
</reference>
<accession>A0A9P6WSH7</accession>
<sequence>MDQFIHEDGRGKTFNDDGDEVMVLTMEVDDPDYPIANVTSYGDYLDLKPPEKPLKVERESIWTASTSS</sequence>
<dbReference type="AlphaFoldDB" id="A0A9P6WSH7"/>
<organism evidence="1 2">
    <name type="scientific">Rhizopus oryzae</name>
    <name type="common">Mucormycosis agent</name>
    <name type="synonym">Rhizopus arrhizus var. delemar</name>
    <dbReference type="NCBI Taxonomy" id="64495"/>
    <lineage>
        <taxon>Eukaryota</taxon>
        <taxon>Fungi</taxon>
        <taxon>Fungi incertae sedis</taxon>
        <taxon>Mucoromycota</taxon>
        <taxon>Mucoromycotina</taxon>
        <taxon>Mucoromycetes</taxon>
        <taxon>Mucorales</taxon>
        <taxon>Mucorineae</taxon>
        <taxon>Rhizopodaceae</taxon>
        <taxon>Rhizopus</taxon>
    </lineage>
</organism>
<gene>
    <name evidence="1" type="ORF">G6F64_014937</name>
</gene>
<keyword evidence="2" id="KW-1185">Reference proteome</keyword>
<protein>
    <submittedName>
        <fullName evidence="1">Uncharacterized protein</fullName>
    </submittedName>
</protein>
<dbReference type="OrthoDB" id="2262293at2759"/>
<dbReference type="Proteomes" id="UP000716291">
    <property type="component" value="Unassembled WGS sequence"/>
</dbReference>
<evidence type="ECO:0000313" key="2">
    <source>
        <dbReference type="Proteomes" id="UP000716291"/>
    </source>
</evidence>